<dbReference type="InterPro" id="IPR011991">
    <property type="entry name" value="ArsR-like_HTH"/>
</dbReference>
<keyword evidence="1" id="KW-0805">Transcription regulation</keyword>
<dbReference type="GO" id="GO:0003700">
    <property type="term" value="F:DNA-binding transcription factor activity"/>
    <property type="evidence" value="ECO:0007669"/>
    <property type="project" value="InterPro"/>
</dbReference>
<dbReference type="OrthoDB" id="5297460at2"/>
<name>A0A0D7KAS8_9BURK</name>
<dbReference type="SMART" id="SM00418">
    <property type="entry name" value="HTH_ARSR"/>
    <property type="match status" value="1"/>
</dbReference>
<gene>
    <name evidence="5" type="ORF">RP29_07465</name>
</gene>
<dbReference type="RefSeq" id="WP_044397078.1">
    <property type="nucleotide sequence ID" value="NZ_JXYQ01000020.1"/>
</dbReference>
<dbReference type="PRINTS" id="PR00778">
    <property type="entry name" value="HTHARSR"/>
</dbReference>
<keyword evidence="6" id="KW-1185">Reference proteome</keyword>
<dbReference type="InterPro" id="IPR036388">
    <property type="entry name" value="WH-like_DNA-bd_sf"/>
</dbReference>
<keyword evidence="2" id="KW-0238">DNA-binding</keyword>
<evidence type="ECO:0000313" key="6">
    <source>
        <dbReference type="Proteomes" id="UP000032566"/>
    </source>
</evidence>
<dbReference type="EMBL" id="JXYQ01000020">
    <property type="protein sequence ID" value="KJA11114.1"/>
    <property type="molecule type" value="Genomic_DNA"/>
</dbReference>
<reference evidence="5 6" key="1">
    <citation type="submission" date="2014-12" db="EMBL/GenBank/DDBJ databases">
        <title>Isolation of bacteria from lake water.</title>
        <authorList>
            <person name="Sheng K.-Y."/>
            <person name="Chin P.-S."/>
            <person name="Chan K.-G."/>
            <person name="Tan G.S."/>
        </authorList>
    </citation>
    <scope>NUCLEOTIDE SEQUENCE [LARGE SCALE GENOMIC DNA]</scope>
    <source>
        <strain evidence="5 6">KY4</strain>
    </source>
</reference>
<dbReference type="InterPro" id="IPR001845">
    <property type="entry name" value="HTH_ArsR_DNA-bd_dom"/>
</dbReference>
<accession>A0A0D7KAS8</accession>
<organism evidence="5 6">
    <name type="scientific">Acidovorax temperans</name>
    <dbReference type="NCBI Taxonomy" id="80878"/>
    <lineage>
        <taxon>Bacteria</taxon>
        <taxon>Pseudomonadati</taxon>
        <taxon>Pseudomonadota</taxon>
        <taxon>Betaproteobacteria</taxon>
        <taxon>Burkholderiales</taxon>
        <taxon>Comamonadaceae</taxon>
        <taxon>Acidovorax</taxon>
    </lineage>
</organism>
<sequence length="107" mass="11600">MNETAVVRSLSALAQEVRLRVFRALIVAGQEGLTPGAISEQLGVASNTLSFHLKELAHSGLVSQERHGRNLVYRASFQTMNELLAYLTENCCEGVACLTEEATSCDC</sequence>
<dbReference type="STRING" id="80878.RP29_07465"/>
<dbReference type="Pfam" id="PF12840">
    <property type="entry name" value="HTH_20"/>
    <property type="match status" value="1"/>
</dbReference>
<dbReference type="AlphaFoldDB" id="A0A0D7KAS8"/>
<dbReference type="InterPro" id="IPR036390">
    <property type="entry name" value="WH_DNA-bd_sf"/>
</dbReference>
<evidence type="ECO:0000256" key="1">
    <source>
        <dbReference type="ARBA" id="ARBA00023015"/>
    </source>
</evidence>
<protein>
    <submittedName>
        <fullName evidence="5">ArsR family transcriptional regulator</fullName>
    </submittedName>
</protein>
<feature type="domain" description="HTH arsR-type" evidence="4">
    <location>
        <begin position="1"/>
        <end position="95"/>
    </location>
</feature>
<comment type="caution">
    <text evidence="5">The sequence shown here is derived from an EMBL/GenBank/DDBJ whole genome shotgun (WGS) entry which is preliminary data.</text>
</comment>
<dbReference type="PANTHER" id="PTHR43132:SF2">
    <property type="entry name" value="ARSENICAL RESISTANCE OPERON REPRESSOR ARSR-RELATED"/>
    <property type="match status" value="1"/>
</dbReference>
<dbReference type="SUPFAM" id="SSF46785">
    <property type="entry name" value="Winged helix' DNA-binding domain"/>
    <property type="match status" value="1"/>
</dbReference>
<dbReference type="NCBIfam" id="NF033788">
    <property type="entry name" value="HTH_metalloreg"/>
    <property type="match status" value="1"/>
</dbReference>
<dbReference type="GO" id="GO:0003677">
    <property type="term" value="F:DNA binding"/>
    <property type="evidence" value="ECO:0007669"/>
    <property type="project" value="UniProtKB-KW"/>
</dbReference>
<dbReference type="Proteomes" id="UP000032566">
    <property type="component" value="Unassembled WGS sequence"/>
</dbReference>
<dbReference type="PATRIC" id="fig|80878.5.peg.999"/>
<evidence type="ECO:0000256" key="2">
    <source>
        <dbReference type="ARBA" id="ARBA00023125"/>
    </source>
</evidence>
<proteinExistence type="predicted"/>
<keyword evidence="3" id="KW-0804">Transcription</keyword>
<dbReference type="PROSITE" id="PS50987">
    <property type="entry name" value="HTH_ARSR_2"/>
    <property type="match status" value="1"/>
</dbReference>
<dbReference type="CDD" id="cd00090">
    <property type="entry name" value="HTH_ARSR"/>
    <property type="match status" value="1"/>
</dbReference>
<evidence type="ECO:0000259" key="4">
    <source>
        <dbReference type="PROSITE" id="PS50987"/>
    </source>
</evidence>
<dbReference type="Gene3D" id="1.10.10.10">
    <property type="entry name" value="Winged helix-like DNA-binding domain superfamily/Winged helix DNA-binding domain"/>
    <property type="match status" value="1"/>
</dbReference>
<dbReference type="InterPro" id="IPR051011">
    <property type="entry name" value="Metal_resp_trans_reg"/>
</dbReference>
<dbReference type="PANTHER" id="PTHR43132">
    <property type="entry name" value="ARSENICAL RESISTANCE OPERON REPRESSOR ARSR-RELATED"/>
    <property type="match status" value="1"/>
</dbReference>
<evidence type="ECO:0000256" key="3">
    <source>
        <dbReference type="ARBA" id="ARBA00023163"/>
    </source>
</evidence>
<evidence type="ECO:0000313" key="5">
    <source>
        <dbReference type="EMBL" id="KJA11114.1"/>
    </source>
</evidence>